<keyword evidence="1" id="KW-1133">Transmembrane helix</keyword>
<gene>
    <name evidence="3" type="ORF">BOX37_27280</name>
</gene>
<accession>A0A1J0VYE0</accession>
<proteinExistence type="predicted"/>
<dbReference type="OrthoDB" id="4379218at2"/>
<name>A0A1J0VYE0_9NOCA</name>
<dbReference type="Pfam" id="PF02470">
    <property type="entry name" value="MlaD"/>
    <property type="match status" value="1"/>
</dbReference>
<feature type="transmembrane region" description="Helical" evidence="1">
    <location>
        <begin position="33"/>
        <end position="54"/>
    </location>
</feature>
<dbReference type="PANTHER" id="PTHR33371:SF18">
    <property type="entry name" value="MCE-FAMILY PROTEIN MCE3C"/>
    <property type="match status" value="1"/>
</dbReference>
<dbReference type="GO" id="GO:0005576">
    <property type="term" value="C:extracellular region"/>
    <property type="evidence" value="ECO:0007669"/>
    <property type="project" value="TreeGrafter"/>
</dbReference>
<keyword evidence="1" id="KW-0472">Membrane</keyword>
<evidence type="ECO:0000259" key="2">
    <source>
        <dbReference type="Pfam" id="PF02470"/>
    </source>
</evidence>
<feature type="domain" description="Mce/MlaD" evidence="2">
    <location>
        <begin position="58"/>
        <end position="131"/>
    </location>
</feature>
<keyword evidence="1" id="KW-0812">Transmembrane</keyword>
<dbReference type="InterPro" id="IPR052336">
    <property type="entry name" value="MlaD_Phospholipid_Transporter"/>
</dbReference>
<evidence type="ECO:0000256" key="1">
    <source>
        <dbReference type="SAM" id="Phobius"/>
    </source>
</evidence>
<evidence type="ECO:0000313" key="4">
    <source>
        <dbReference type="Proteomes" id="UP000183810"/>
    </source>
</evidence>
<dbReference type="InterPro" id="IPR003399">
    <property type="entry name" value="Mce/MlaD"/>
</dbReference>
<dbReference type="EMBL" id="CP018082">
    <property type="protein sequence ID" value="APE37017.1"/>
    <property type="molecule type" value="Genomic_DNA"/>
</dbReference>
<keyword evidence="4" id="KW-1185">Reference proteome</keyword>
<reference evidence="3" key="1">
    <citation type="submission" date="2016-11" db="EMBL/GenBank/DDBJ databases">
        <authorList>
            <person name="Jaros S."/>
            <person name="Januszkiewicz K."/>
            <person name="Wedrychowicz H."/>
        </authorList>
    </citation>
    <scope>NUCLEOTIDE SEQUENCE [LARGE SCALE GENOMIC DNA]</scope>
    <source>
        <strain evidence="3">Y48</strain>
    </source>
</reference>
<evidence type="ECO:0000313" key="3">
    <source>
        <dbReference type="EMBL" id="APE37017.1"/>
    </source>
</evidence>
<sequence length="346" mass="37376">MQRMKDKLVSIVGRFAGWAPTAASSRDLRELRWGVLGAFLMGVALLASVLVYVVPFGKSTYWAEMSELGSIKVGDDVRIAGVPVGAVKSIELRRKDVRVSFTIDDDIFIGDQTSLDVRMLTLIGGHYLAVTSAGTSSLRAPIPSDRVRLPYSLGRTFQDAAQPIADIEGDTLRQNLTNMNRAIASGPAGIQRAVDAFTSLVEILDRQSRDVSETLAMADEYISAINNSKAILGELIASVNLMETVGLGKRAEIFEAVRLMEQLLSRIAALEPVYRSRLDSIARGLAEIIPELNRLGEGMGQIITSTRDLMSRLQPIASSEDGIVIDQSASVVVAQSVCIPVPGKDC</sequence>
<dbReference type="PANTHER" id="PTHR33371">
    <property type="entry name" value="INTERMEMBRANE PHOSPHOLIPID TRANSPORT SYSTEM BINDING PROTEIN MLAD-RELATED"/>
    <property type="match status" value="1"/>
</dbReference>
<dbReference type="AlphaFoldDB" id="A0A1J0VYE0"/>
<dbReference type="KEGG" id="nsl:BOX37_27280"/>
<organism evidence="3 4">
    <name type="scientific">Nocardia mangyaensis</name>
    <dbReference type="NCBI Taxonomy" id="2213200"/>
    <lineage>
        <taxon>Bacteria</taxon>
        <taxon>Bacillati</taxon>
        <taxon>Actinomycetota</taxon>
        <taxon>Actinomycetes</taxon>
        <taxon>Mycobacteriales</taxon>
        <taxon>Nocardiaceae</taxon>
        <taxon>Nocardia</taxon>
    </lineage>
</organism>
<protein>
    <recommendedName>
        <fullName evidence="2">Mce/MlaD domain-containing protein</fullName>
    </recommendedName>
</protein>
<dbReference type="Proteomes" id="UP000183810">
    <property type="component" value="Chromosome"/>
</dbReference>